<dbReference type="EMBL" id="CACTIH010007672">
    <property type="protein sequence ID" value="CAA3017051.1"/>
    <property type="molecule type" value="Genomic_DNA"/>
</dbReference>
<keyword evidence="2" id="KW-1185">Reference proteome</keyword>
<dbReference type="Proteomes" id="UP000594638">
    <property type="component" value="Unassembled WGS sequence"/>
</dbReference>
<gene>
    <name evidence="1" type="ORF">OLEA9_A094917</name>
</gene>
<evidence type="ECO:0000313" key="1">
    <source>
        <dbReference type="EMBL" id="CAA3017051.1"/>
    </source>
</evidence>
<protein>
    <submittedName>
        <fullName evidence="1">Uncharacterized protein</fullName>
    </submittedName>
</protein>
<dbReference type="AlphaFoldDB" id="A0A8S0UBT6"/>
<proteinExistence type="predicted"/>
<sequence>MGGLSGLLRCFGINGKKKKRPLAAKTAKTHLPHRDVYRNSRSSGKTDGGAVIGAAMAIDSGGCGGGGCSGGGCGGGC</sequence>
<accession>A0A8S0UBT6</accession>
<evidence type="ECO:0000313" key="2">
    <source>
        <dbReference type="Proteomes" id="UP000594638"/>
    </source>
</evidence>
<dbReference type="Gramene" id="OE9A094917T1">
    <property type="protein sequence ID" value="OE9A094917C1"/>
    <property type="gene ID" value="OE9A094917"/>
</dbReference>
<comment type="caution">
    <text evidence="1">The sequence shown here is derived from an EMBL/GenBank/DDBJ whole genome shotgun (WGS) entry which is preliminary data.</text>
</comment>
<organism evidence="1 2">
    <name type="scientific">Olea europaea subsp. europaea</name>
    <dbReference type="NCBI Taxonomy" id="158383"/>
    <lineage>
        <taxon>Eukaryota</taxon>
        <taxon>Viridiplantae</taxon>
        <taxon>Streptophyta</taxon>
        <taxon>Embryophyta</taxon>
        <taxon>Tracheophyta</taxon>
        <taxon>Spermatophyta</taxon>
        <taxon>Magnoliopsida</taxon>
        <taxon>eudicotyledons</taxon>
        <taxon>Gunneridae</taxon>
        <taxon>Pentapetalae</taxon>
        <taxon>asterids</taxon>
        <taxon>lamiids</taxon>
        <taxon>Lamiales</taxon>
        <taxon>Oleaceae</taxon>
        <taxon>Oleeae</taxon>
        <taxon>Olea</taxon>
    </lineage>
</organism>
<reference evidence="1 2" key="1">
    <citation type="submission" date="2019-12" db="EMBL/GenBank/DDBJ databases">
        <authorList>
            <person name="Alioto T."/>
            <person name="Alioto T."/>
            <person name="Gomez Garrido J."/>
        </authorList>
    </citation>
    <scope>NUCLEOTIDE SEQUENCE [LARGE SCALE GENOMIC DNA]</scope>
</reference>
<name>A0A8S0UBT6_OLEEU</name>